<sequence length="605" mass="64494">MRLTNLAAGVASLGLAGAGAIPRLSDLSDAICANALFAGEVLHLSLNIIEAPVVVDVDLVHNAVVTIANTILIEVTNAPTRLHTTVYATTTATVTRTVSTATISAETVAGTTVTVTAGEIPAQTQVTVPSATGHGNGNTIKTEINTKANLVQPSSTTTATSSATSAITTEIAPVAGGSAVGTGINTDLYLIKPSHITTTTTTAQTLTSTLYGASSSVIRTYTTPVAVSTPTPSAVTPHYPGDFTNWTTFKANGVNLGGWLEQEQVFDQTWWNSHAPDAADEWSFCETLGEACGPVLEERYASYVTTADIDRMAAVGINTLRIPTTYAAWISVPGSALYHGNQKEYLRRIAIYAIEKYAMRIIVGLHSLPGGVNSLDIGEKVGNDGWFFNSTNLAYSLDAVDAVLAFFVESGSPWAFTLAPLNEASDNPAAFASPNTLTANGTAWIVRYSNAVLARIARIDTRIPLMLQDCFLGEEHWSPLFPAGTNLVIDTHVYYFAASGVYSQWANGAICGQASVVGGDGKFPVFVGEWALQTLYSNSFENRKNLFETQRFAWSYYVSGGAFWNVKHESTAKVDGEGVQRDYWSFERLLDEGVVEGVVANKTYC</sequence>
<keyword evidence="7" id="KW-0961">Cell wall biogenesis/degradation</keyword>
<keyword evidence="4" id="KW-0732">Signal</keyword>
<dbReference type="STRING" id="454130.A0A0U5GBI6"/>
<dbReference type="GO" id="GO:0009251">
    <property type="term" value="P:glucan catabolic process"/>
    <property type="evidence" value="ECO:0007669"/>
    <property type="project" value="TreeGrafter"/>
</dbReference>
<evidence type="ECO:0000256" key="8">
    <source>
        <dbReference type="ARBA" id="ARBA00036824"/>
    </source>
</evidence>
<dbReference type="GO" id="GO:0005576">
    <property type="term" value="C:extracellular region"/>
    <property type="evidence" value="ECO:0007669"/>
    <property type="project" value="UniProtKB-SubCell"/>
</dbReference>
<dbReference type="GO" id="GO:0004338">
    <property type="term" value="F:glucan exo-1,3-beta-glucosidase activity"/>
    <property type="evidence" value="ECO:0007669"/>
    <property type="project" value="UniProtKB-EC"/>
</dbReference>
<protein>
    <recommendedName>
        <fullName evidence="9">glucan 1,3-beta-glucosidase</fullName>
        <ecNumber evidence="9">3.2.1.58</ecNumber>
    </recommendedName>
</protein>
<dbReference type="OrthoDB" id="1887033at2759"/>
<evidence type="ECO:0000256" key="5">
    <source>
        <dbReference type="ARBA" id="ARBA00022801"/>
    </source>
</evidence>
<keyword evidence="3" id="KW-0964">Secreted</keyword>
<dbReference type="InterPro" id="IPR050386">
    <property type="entry name" value="Glycosyl_hydrolase_5"/>
</dbReference>
<gene>
    <name evidence="10" type="ORF">ASPCAL11747</name>
</gene>
<dbReference type="PANTHER" id="PTHR31297">
    <property type="entry name" value="GLUCAN ENDO-1,6-BETA-GLUCOSIDASE B"/>
    <property type="match status" value="1"/>
</dbReference>
<keyword evidence="6" id="KW-0326">Glycosidase</keyword>
<dbReference type="OMA" id="GNDGWFF"/>
<keyword evidence="11" id="KW-1185">Reference proteome</keyword>
<evidence type="ECO:0000313" key="11">
    <source>
        <dbReference type="Proteomes" id="UP000054771"/>
    </source>
</evidence>
<proteinExistence type="inferred from homology"/>
<evidence type="ECO:0000256" key="1">
    <source>
        <dbReference type="ARBA" id="ARBA00004613"/>
    </source>
</evidence>
<evidence type="ECO:0000256" key="3">
    <source>
        <dbReference type="ARBA" id="ARBA00022525"/>
    </source>
</evidence>
<evidence type="ECO:0000256" key="9">
    <source>
        <dbReference type="ARBA" id="ARBA00038929"/>
    </source>
</evidence>
<dbReference type="GO" id="GO:0071555">
    <property type="term" value="P:cell wall organization"/>
    <property type="evidence" value="ECO:0007669"/>
    <property type="project" value="UniProtKB-KW"/>
</dbReference>
<organism evidence="10 11">
    <name type="scientific">Aspergillus calidoustus</name>
    <dbReference type="NCBI Taxonomy" id="454130"/>
    <lineage>
        <taxon>Eukaryota</taxon>
        <taxon>Fungi</taxon>
        <taxon>Dikarya</taxon>
        <taxon>Ascomycota</taxon>
        <taxon>Pezizomycotina</taxon>
        <taxon>Eurotiomycetes</taxon>
        <taxon>Eurotiomycetidae</taxon>
        <taxon>Eurotiales</taxon>
        <taxon>Aspergillaceae</taxon>
        <taxon>Aspergillus</taxon>
        <taxon>Aspergillus subgen. Nidulantes</taxon>
    </lineage>
</organism>
<name>A0A0U5GBI6_ASPCI</name>
<keyword evidence="5" id="KW-0378">Hydrolase</keyword>
<comment type="catalytic activity">
    <reaction evidence="8">
        <text>Successive hydrolysis of beta-D-glucose units from the non-reducing ends of (1-&gt;3)-beta-D-glucans, releasing alpha-glucose.</text>
        <dbReference type="EC" id="3.2.1.58"/>
    </reaction>
</comment>
<evidence type="ECO:0000256" key="7">
    <source>
        <dbReference type="ARBA" id="ARBA00023316"/>
    </source>
</evidence>
<dbReference type="InterPro" id="IPR017853">
    <property type="entry name" value="GH"/>
</dbReference>
<comment type="subcellular location">
    <subcellularLocation>
        <location evidence="1">Secreted</location>
    </subcellularLocation>
</comment>
<dbReference type="GO" id="GO:0009986">
    <property type="term" value="C:cell surface"/>
    <property type="evidence" value="ECO:0007669"/>
    <property type="project" value="TreeGrafter"/>
</dbReference>
<reference evidence="11" key="1">
    <citation type="journal article" date="2016" name="Genome Announc.">
        <title>Draft genome sequences of fungus Aspergillus calidoustus.</title>
        <authorList>
            <person name="Horn F."/>
            <person name="Linde J."/>
            <person name="Mattern D.J."/>
            <person name="Walther G."/>
            <person name="Guthke R."/>
            <person name="Scherlach K."/>
            <person name="Martin K."/>
            <person name="Brakhage A.A."/>
            <person name="Petzke L."/>
            <person name="Valiante V."/>
        </authorList>
    </citation>
    <scope>NUCLEOTIDE SEQUENCE [LARGE SCALE GENOMIC DNA]</scope>
    <source>
        <strain evidence="11">SF006504</strain>
    </source>
</reference>
<evidence type="ECO:0000256" key="2">
    <source>
        <dbReference type="ARBA" id="ARBA00005641"/>
    </source>
</evidence>
<dbReference type="EMBL" id="CDMC01000011">
    <property type="protein sequence ID" value="CEL08599.1"/>
    <property type="molecule type" value="Genomic_DNA"/>
</dbReference>
<evidence type="ECO:0000256" key="4">
    <source>
        <dbReference type="ARBA" id="ARBA00022729"/>
    </source>
</evidence>
<dbReference type="SUPFAM" id="SSF51445">
    <property type="entry name" value="(Trans)glycosidases"/>
    <property type="match status" value="1"/>
</dbReference>
<accession>A0A0U5GBI6</accession>
<dbReference type="Proteomes" id="UP000054771">
    <property type="component" value="Unassembled WGS sequence"/>
</dbReference>
<dbReference type="AlphaFoldDB" id="A0A0U5GBI6"/>
<dbReference type="PANTHER" id="PTHR31297:SF1">
    <property type="entry name" value="GLUCAN 1,3-BETA-GLUCOSIDASE I_II-RELATED"/>
    <property type="match status" value="1"/>
</dbReference>
<evidence type="ECO:0000313" key="10">
    <source>
        <dbReference type="EMBL" id="CEL08599.1"/>
    </source>
</evidence>
<dbReference type="Gene3D" id="3.20.20.80">
    <property type="entry name" value="Glycosidases"/>
    <property type="match status" value="1"/>
</dbReference>
<dbReference type="EC" id="3.2.1.58" evidence="9"/>
<evidence type="ECO:0000256" key="6">
    <source>
        <dbReference type="ARBA" id="ARBA00023295"/>
    </source>
</evidence>
<comment type="similarity">
    <text evidence="2">Belongs to the glycosyl hydrolase 5 (cellulase A) family.</text>
</comment>